<dbReference type="Gene3D" id="3.40.50.720">
    <property type="entry name" value="NAD(P)-binding Rossmann-like Domain"/>
    <property type="match status" value="1"/>
</dbReference>
<keyword evidence="1" id="KW-0489">Methyltransferase</keyword>
<dbReference type="EMBL" id="WQLV01000027">
    <property type="protein sequence ID" value="MVO18624.1"/>
    <property type="molecule type" value="Genomic_DNA"/>
</dbReference>
<organism evidence="1 2">
    <name type="scientific">Parasedimentitalea huanghaiensis</name>
    <dbReference type="NCBI Taxonomy" id="2682100"/>
    <lineage>
        <taxon>Bacteria</taxon>
        <taxon>Pseudomonadati</taxon>
        <taxon>Pseudomonadota</taxon>
        <taxon>Alphaproteobacteria</taxon>
        <taxon>Rhodobacterales</taxon>
        <taxon>Paracoccaceae</taxon>
        <taxon>Parasedimentitalea</taxon>
    </lineage>
</organism>
<dbReference type="AlphaFoldDB" id="A0A6L6WLS1"/>
<accession>A0A6L6WLS1</accession>
<comment type="caution">
    <text evidence="1">The sequence shown here is derived from an EMBL/GenBank/DDBJ whole genome shotgun (WGS) entry which is preliminary data.</text>
</comment>
<protein>
    <submittedName>
        <fullName evidence="1">Methyltransferase domain-containing protein</fullName>
    </submittedName>
</protein>
<keyword evidence="1" id="KW-0808">Transferase</keyword>
<dbReference type="RefSeq" id="WP_157024827.1">
    <property type="nucleotide sequence ID" value="NZ_WQLV01000027.1"/>
</dbReference>
<sequence length="355" mass="39726">MTQPAKTRLLYSQDDFPVFQNRMYNSAQEAQTCPRGDIRIVEDLTSGLIRNAAFDPALVDYDPSYQNEQANSVPFRQHLNWAADLISEKIGLDDLVEVGCGKGTFLEMLAERGASITGFDPTYEGDSSLIQKQYFGPDLGFSANGLVLRHVLEHIEDPYSFLCDLRDANGGRGQIYIEVPCFDWICDGRSWFDIFYEHVNYFRLSDFHKMFGKVTAIGRCFGGQYLYVIGDLSSLRPPEFDPDTQVSFPEDFTASLENSAAIPAKRDVVWGGASKGVIYSLLRERAGSPVEAVIDINPSKQGRFLAGTGLRVCAPEDILPTLPQSTRVLVMNPNYCEEIRKISNDQFTYVEVGND</sequence>
<dbReference type="GO" id="GO:0032259">
    <property type="term" value="P:methylation"/>
    <property type="evidence" value="ECO:0007669"/>
    <property type="project" value="UniProtKB-KW"/>
</dbReference>
<name>A0A6L6WLS1_9RHOB</name>
<dbReference type="GO" id="GO:0008168">
    <property type="term" value="F:methyltransferase activity"/>
    <property type="evidence" value="ECO:0007669"/>
    <property type="project" value="UniProtKB-KW"/>
</dbReference>
<evidence type="ECO:0000313" key="1">
    <source>
        <dbReference type="EMBL" id="MVO18624.1"/>
    </source>
</evidence>
<dbReference type="InterPro" id="IPR029063">
    <property type="entry name" value="SAM-dependent_MTases_sf"/>
</dbReference>
<proteinExistence type="predicted"/>
<dbReference type="SUPFAM" id="SSF53335">
    <property type="entry name" value="S-adenosyl-L-methionine-dependent methyltransferases"/>
    <property type="match status" value="1"/>
</dbReference>
<dbReference type="Gene3D" id="3.40.50.150">
    <property type="entry name" value="Vaccinia Virus protein VP39"/>
    <property type="match status" value="1"/>
</dbReference>
<dbReference type="Proteomes" id="UP000478892">
    <property type="component" value="Unassembled WGS sequence"/>
</dbReference>
<evidence type="ECO:0000313" key="2">
    <source>
        <dbReference type="Proteomes" id="UP000478892"/>
    </source>
</evidence>
<gene>
    <name evidence="1" type="ORF">GO984_22710</name>
</gene>
<dbReference type="Pfam" id="PF13489">
    <property type="entry name" value="Methyltransf_23"/>
    <property type="match status" value="1"/>
</dbReference>
<keyword evidence="2" id="KW-1185">Reference proteome</keyword>
<reference evidence="1 2" key="1">
    <citation type="submission" date="2019-12" db="EMBL/GenBank/DDBJ databases">
        <authorList>
            <person name="Zhang Y.-J."/>
        </authorList>
    </citation>
    <scope>NUCLEOTIDE SEQUENCE [LARGE SCALE GENOMIC DNA]</scope>
    <source>
        <strain evidence="1 2">CY05</strain>
    </source>
</reference>